<protein>
    <recommendedName>
        <fullName evidence="3">Uncharacterized protein YtcA</fullName>
    </recommendedName>
</protein>
<evidence type="ECO:0000256" key="6">
    <source>
        <dbReference type="ARBA" id="ARBA00022729"/>
    </source>
</evidence>
<reference evidence="12 13" key="1">
    <citation type="journal article" date="2016" name="Int. J. Syst. Evol. Microbiol.">
        <title>Acidipila dinghuensis sp. nov., an acidobacterium isolated from forest soil.</title>
        <authorList>
            <person name="Jiang Y.W."/>
            <person name="Wang J."/>
            <person name="Chen M.H."/>
            <person name="Lv Y.Y."/>
            <person name="Qiu L.H."/>
        </authorList>
    </citation>
    <scope>NUCLEOTIDE SEQUENCE [LARGE SCALE GENOMIC DNA]</scope>
    <source>
        <strain evidence="12 13">DHOF10</strain>
    </source>
</reference>
<dbReference type="GO" id="GO:0016020">
    <property type="term" value="C:membrane"/>
    <property type="evidence" value="ECO:0007669"/>
    <property type="project" value="UniProtKB-SubCell"/>
</dbReference>
<dbReference type="Pfam" id="PF17090">
    <property type="entry name" value="Ytca"/>
    <property type="match status" value="1"/>
</dbReference>
<name>A0A4Q1SHH1_9BACT</name>
<evidence type="ECO:0000256" key="5">
    <source>
        <dbReference type="ARBA" id="ARBA00022692"/>
    </source>
</evidence>
<organism evidence="12 13">
    <name type="scientific">Silvibacterium dinghuense</name>
    <dbReference type="NCBI Taxonomy" id="1560006"/>
    <lineage>
        <taxon>Bacteria</taxon>
        <taxon>Pseudomonadati</taxon>
        <taxon>Acidobacteriota</taxon>
        <taxon>Terriglobia</taxon>
        <taxon>Terriglobales</taxon>
        <taxon>Acidobacteriaceae</taxon>
        <taxon>Silvibacterium</taxon>
    </lineage>
</organism>
<evidence type="ECO:0000256" key="4">
    <source>
        <dbReference type="ARBA" id="ARBA00022475"/>
    </source>
</evidence>
<dbReference type="InterPro" id="IPR031381">
    <property type="entry name" value="YtcA"/>
</dbReference>
<evidence type="ECO:0000313" key="12">
    <source>
        <dbReference type="EMBL" id="RXS96807.1"/>
    </source>
</evidence>
<evidence type="ECO:0000256" key="7">
    <source>
        <dbReference type="ARBA" id="ARBA00022989"/>
    </source>
</evidence>
<gene>
    <name evidence="12" type="ORF">ESZ00_02330</name>
</gene>
<evidence type="ECO:0000256" key="3">
    <source>
        <dbReference type="ARBA" id="ARBA00021237"/>
    </source>
</evidence>
<sequence length="99" mass="10817">MRSGKERGSVQRERRRAAAMASLGAAVFVAGCGRAPSFNIMGSFFPSWLVCLTIGTIVAGLVYALLTRLGKQRLIQWGILTYPSLAVLVALLLWLLFFN</sequence>
<evidence type="ECO:0000256" key="11">
    <source>
        <dbReference type="SAM" id="Phobius"/>
    </source>
</evidence>
<dbReference type="Proteomes" id="UP000290253">
    <property type="component" value="Unassembled WGS sequence"/>
</dbReference>
<keyword evidence="13" id="KW-1185">Reference proteome</keyword>
<evidence type="ECO:0000313" key="13">
    <source>
        <dbReference type="Proteomes" id="UP000290253"/>
    </source>
</evidence>
<keyword evidence="4" id="KW-1003">Cell membrane</keyword>
<keyword evidence="7 11" id="KW-1133">Transmembrane helix</keyword>
<comment type="subcellular location">
    <subcellularLocation>
        <location evidence="1">Membrane</location>
        <topology evidence="1">Multi-pass membrane protein</topology>
    </subcellularLocation>
</comment>
<keyword evidence="10" id="KW-0449">Lipoprotein</keyword>
<evidence type="ECO:0000256" key="10">
    <source>
        <dbReference type="ARBA" id="ARBA00023288"/>
    </source>
</evidence>
<comment type="caution">
    <text evidence="12">The sequence shown here is derived from an EMBL/GenBank/DDBJ whole genome shotgun (WGS) entry which is preliminary data.</text>
</comment>
<keyword evidence="5 11" id="KW-0812">Transmembrane</keyword>
<keyword evidence="8 11" id="KW-0472">Membrane</keyword>
<dbReference type="AlphaFoldDB" id="A0A4Q1SHH1"/>
<evidence type="ECO:0000256" key="1">
    <source>
        <dbReference type="ARBA" id="ARBA00004141"/>
    </source>
</evidence>
<proteinExistence type="inferred from homology"/>
<dbReference type="OrthoDB" id="123105at2"/>
<keyword evidence="9" id="KW-0564">Palmitate</keyword>
<evidence type="ECO:0000256" key="8">
    <source>
        <dbReference type="ARBA" id="ARBA00023136"/>
    </source>
</evidence>
<feature type="transmembrane region" description="Helical" evidence="11">
    <location>
        <begin position="44"/>
        <end position="65"/>
    </location>
</feature>
<keyword evidence="6" id="KW-0732">Signal</keyword>
<dbReference type="PROSITE" id="PS51257">
    <property type="entry name" value="PROKAR_LIPOPROTEIN"/>
    <property type="match status" value="1"/>
</dbReference>
<comment type="similarity">
    <text evidence="2">Belongs to the YtcA family.</text>
</comment>
<dbReference type="EMBL" id="SDMK01000001">
    <property type="protein sequence ID" value="RXS96807.1"/>
    <property type="molecule type" value="Genomic_DNA"/>
</dbReference>
<evidence type="ECO:0000256" key="9">
    <source>
        <dbReference type="ARBA" id="ARBA00023139"/>
    </source>
</evidence>
<evidence type="ECO:0000256" key="2">
    <source>
        <dbReference type="ARBA" id="ARBA00008208"/>
    </source>
</evidence>
<accession>A0A4Q1SHH1</accession>
<feature type="transmembrane region" description="Helical" evidence="11">
    <location>
        <begin position="77"/>
        <end position="97"/>
    </location>
</feature>